<keyword evidence="3" id="KW-1185">Reference proteome</keyword>
<dbReference type="EMBL" id="JBHSCN010000002">
    <property type="protein sequence ID" value="MFC4242064.1"/>
    <property type="molecule type" value="Genomic_DNA"/>
</dbReference>
<dbReference type="Proteomes" id="UP001595900">
    <property type="component" value="Unassembled WGS sequence"/>
</dbReference>
<comment type="caution">
    <text evidence="2">The sequence shown here is derived from an EMBL/GenBank/DDBJ whole genome shotgun (WGS) entry which is preliminary data.</text>
</comment>
<feature type="domain" description="AB hydrolase-1" evidence="1">
    <location>
        <begin position="29"/>
        <end position="273"/>
    </location>
</feature>
<evidence type="ECO:0000259" key="1">
    <source>
        <dbReference type="Pfam" id="PF12697"/>
    </source>
</evidence>
<evidence type="ECO:0000313" key="3">
    <source>
        <dbReference type="Proteomes" id="UP001595900"/>
    </source>
</evidence>
<dbReference type="PIRSF" id="PIRSF037442">
    <property type="entry name" value="UCP037442_abhydr"/>
    <property type="match status" value="1"/>
</dbReference>
<dbReference type="Gene3D" id="3.40.50.1820">
    <property type="entry name" value="alpha/beta hydrolase"/>
    <property type="match status" value="1"/>
</dbReference>
<dbReference type="InterPro" id="IPR029058">
    <property type="entry name" value="AB_hydrolase_fold"/>
</dbReference>
<sequence length="287" mass="31485">MATEHRITAPDGTHTVVDEYGPADASSAVFFLPALGVPVGYYRPLFERAAARGIRVFGIEFRGRPRSSTTDVRRYDWGWATLIEQDLPAALTQTPLADTPRLTVVGHSLGGLLALTATGAGVLHPERIVTVASGAAHYTSRDGAVAKLQRRLITPTALAITRALGYFPGDRLGFGDRQPRTMIADWHREARTNRFILSNTDVDYEEALHHVEPPVLQLSFDGDTLVSSRAVDMLADRVGPEHPDRVHVDRSANGGVAWDHVRWPRQNPDAVLDVMQDWARTHPAPVA</sequence>
<keyword evidence="2" id="KW-0378">Hydrolase</keyword>
<evidence type="ECO:0000313" key="2">
    <source>
        <dbReference type="EMBL" id="MFC4242064.1"/>
    </source>
</evidence>
<dbReference type="GO" id="GO:0016787">
    <property type="term" value="F:hydrolase activity"/>
    <property type="evidence" value="ECO:0007669"/>
    <property type="project" value="UniProtKB-KW"/>
</dbReference>
<gene>
    <name evidence="2" type="ORF">ACFOYW_01660</name>
</gene>
<dbReference type="InterPro" id="IPR000073">
    <property type="entry name" value="AB_hydrolase_1"/>
</dbReference>
<protein>
    <submittedName>
        <fullName evidence="2">Alpha/beta fold hydrolase</fullName>
    </submittedName>
</protein>
<proteinExistence type="predicted"/>
<name>A0ABV8Q4L7_9MICO</name>
<organism evidence="2 3">
    <name type="scientific">Gryllotalpicola reticulitermitis</name>
    <dbReference type="NCBI Taxonomy" id="1184153"/>
    <lineage>
        <taxon>Bacteria</taxon>
        <taxon>Bacillati</taxon>
        <taxon>Actinomycetota</taxon>
        <taxon>Actinomycetes</taxon>
        <taxon>Micrococcales</taxon>
        <taxon>Microbacteriaceae</taxon>
        <taxon>Gryllotalpicola</taxon>
    </lineage>
</organism>
<reference evidence="3" key="1">
    <citation type="journal article" date="2019" name="Int. J. Syst. Evol. Microbiol.">
        <title>The Global Catalogue of Microorganisms (GCM) 10K type strain sequencing project: providing services to taxonomists for standard genome sequencing and annotation.</title>
        <authorList>
            <consortium name="The Broad Institute Genomics Platform"/>
            <consortium name="The Broad Institute Genome Sequencing Center for Infectious Disease"/>
            <person name="Wu L."/>
            <person name="Ma J."/>
        </authorList>
    </citation>
    <scope>NUCLEOTIDE SEQUENCE [LARGE SCALE GENOMIC DNA]</scope>
    <source>
        <strain evidence="3">CGMCC 1.10363</strain>
    </source>
</reference>
<accession>A0ABV8Q4L7</accession>
<dbReference type="RefSeq" id="WP_390226846.1">
    <property type="nucleotide sequence ID" value="NZ_JBHSCN010000002.1"/>
</dbReference>
<dbReference type="InterPro" id="IPR017208">
    <property type="entry name" value="UCP037442_abhydr"/>
</dbReference>
<dbReference type="Pfam" id="PF12697">
    <property type="entry name" value="Abhydrolase_6"/>
    <property type="match status" value="1"/>
</dbReference>
<dbReference type="SUPFAM" id="SSF53474">
    <property type="entry name" value="alpha/beta-Hydrolases"/>
    <property type="match status" value="1"/>
</dbReference>